<dbReference type="GO" id="GO:0004308">
    <property type="term" value="F:exo-alpha-sialidase activity"/>
    <property type="evidence" value="ECO:0007669"/>
    <property type="project" value="UniProtKB-EC"/>
</dbReference>
<name>A0A556TWZ5_BAGYA</name>
<evidence type="ECO:0000313" key="8">
    <source>
        <dbReference type="EMBL" id="TSL04233.1"/>
    </source>
</evidence>
<evidence type="ECO:0000256" key="3">
    <source>
        <dbReference type="ARBA" id="ARBA00012733"/>
    </source>
</evidence>
<dbReference type="InterPro" id="IPR011040">
    <property type="entry name" value="Sialidase"/>
</dbReference>
<sequence>MANTPPGSDLYTSQVDPSKTTLFSKEQSGIIYRIPALIYINDGQTFLAFAEKRTSAKDHDATLLVMRRGKRQNGSIQELSTASLPGYRTMNPCPVYERQSKTLFLFFICVLGKISEHNQIHTGKNKARLCYITSKDSGLNWSSVVDLTISVIGDEIINWATFAVGPGHGIQMKSGRLIIPAYVYYIHYRCFLFHFPLIVKPHAFAFYSDDCGTTWYFGERVSVESCECEMAEIVNQESRSELYCNARSANGHRVEAFSESSGTSFDRPHFAQKLVEPCNGCQGSLDCVQVILD</sequence>
<keyword evidence="6" id="KW-0378">Hydrolase</keyword>
<proteinExistence type="inferred from homology"/>
<dbReference type="EMBL" id="VCAZ01000025">
    <property type="protein sequence ID" value="TSL04233.1"/>
    <property type="molecule type" value="Genomic_DNA"/>
</dbReference>
<organism evidence="8 9">
    <name type="scientific">Bagarius yarrelli</name>
    <name type="common">Goonch</name>
    <name type="synonym">Bagrus yarrelli</name>
    <dbReference type="NCBI Taxonomy" id="175774"/>
    <lineage>
        <taxon>Eukaryota</taxon>
        <taxon>Metazoa</taxon>
        <taxon>Chordata</taxon>
        <taxon>Craniata</taxon>
        <taxon>Vertebrata</taxon>
        <taxon>Euteleostomi</taxon>
        <taxon>Actinopterygii</taxon>
        <taxon>Neopterygii</taxon>
        <taxon>Teleostei</taxon>
        <taxon>Ostariophysi</taxon>
        <taxon>Siluriformes</taxon>
        <taxon>Sisoridae</taxon>
        <taxon>Sisorinae</taxon>
        <taxon>Bagarius</taxon>
    </lineage>
</organism>
<evidence type="ECO:0000313" key="9">
    <source>
        <dbReference type="Proteomes" id="UP000319801"/>
    </source>
</evidence>
<dbReference type="PANTHER" id="PTHR10628">
    <property type="entry name" value="SIALIDASE"/>
    <property type="match status" value="1"/>
</dbReference>
<dbReference type="GO" id="GO:0016020">
    <property type="term" value="C:membrane"/>
    <property type="evidence" value="ECO:0007669"/>
    <property type="project" value="TreeGrafter"/>
</dbReference>
<comment type="similarity">
    <text evidence="2">Belongs to the glycosyl hydrolase 33 family.</text>
</comment>
<dbReference type="PANTHER" id="PTHR10628:SF23">
    <property type="entry name" value="SIALIDASE-3"/>
    <property type="match status" value="1"/>
</dbReference>
<dbReference type="OrthoDB" id="2739686at2759"/>
<keyword evidence="4" id="KW-0442">Lipid degradation</keyword>
<keyword evidence="9" id="KW-1185">Reference proteome</keyword>
<dbReference type="GO" id="GO:0009313">
    <property type="term" value="P:oligosaccharide catabolic process"/>
    <property type="evidence" value="ECO:0007669"/>
    <property type="project" value="TreeGrafter"/>
</dbReference>
<dbReference type="CDD" id="cd15482">
    <property type="entry name" value="Sialidase_non-viral"/>
    <property type="match status" value="1"/>
</dbReference>
<evidence type="ECO:0000256" key="6">
    <source>
        <dbReference type="ARBA" id="ARBA00023295"/>
    </source>
</evidence>
<reference evidence="8 9" key="1">
    <citation type="journal article" date="2019" name="Genome Biol. Evol.">
        <title>Whole-Genome Sequencing of the Giant Devil Catfish, Bagarius yarrelli.</title>
        <authorList>
            <person name="Jiang W."/>
            <person name="Lv Y."/>
            <person name="Cheng L."/>
            <person name="Yang K."/>
            <person name="Chao B."/>
            <person name="Wang X."/>
            <person name="Li Y."/>
            <person name="Pan X."/>
            <person name="You X."/>
            <person name="Zhang Y."/>
            <person name="Yang J."/>
            <person name="Li J."/>
            <person name="Zhang X."/>
            <person name="Liu S."/>
            <person name="Sun C."/>
            <person name="Yang J."/>
            <person name="Shi Q."/>
        </authorList>
    </citation>
    <scope>NUCLEOTIDE SEQUENCE [LARGE SCALE GENOMIC DNA]</scope>
    <source>
        <strain evidence="8">JWS20170419001</strain>
        <tissue evidence="8">Muscle</tissue>
    </source>
</reference>
<dbReference type="InterPro" id="IPR026856">
    <property type="entry name" value="Sialidase_fam"/>
</dbReference>
<dbReference type="SUPFAM" id="SSF50939">
    <property type="entry name" value="Sialidases"/>
    <property type="match status" value="1"/>
</dbReference>
<evidence type="ECO:0000259" key="7">
    <source>
        <dbReference type="Pfam" id="PF13088"/>
    </source>
</evidence>
<protein>
    <recommendedName>
        <fullName evidence="3">exo-alpha-sialidase</fullName>
        <ecNumber evidence="3">3.2.1.18</ecNumber>
    </recommendedName>
</protein>
<evidence type="ECO:0000256" key="4">
    <source>
        <dbReference type="ARBA" id="ARBA00022963"/>
    </source>
</evidence>
<dbReference type="Pfam" id="PF13088">
    <property type="entry name" value="BNR_2"/>
    <property type="match status" value="1"/>
</dbReference>
<keyword evidence="6" id="KW-0326">Glycosidase</keyword>
<accession>A0A556TWZ5</accession>
<dbReference type="GO" id="GO:0006689">
    <property type="term" value="P:ganglioside catabolic process"/>
    <property type="evidence" value="ECO:0007669"/>
    <property type="project" value="TreeGrafter"/>
</dbReference>
<evidence type="ECO:0000256" key="5">
    <source>
        <dbReference type="ARBA" id="ARBA00023277"/>
    </source>
</evidence>
<gene>
    <name evidence="8" type="ORF">Baya_3913</name>
</gene>
<dbReference type="InterPro" id="IPR036278">
    <property type="entry name" value="Sialidase_sf"/>
</dbReference>
<dbReference type="GO" id="GO:0005737">
    <property type="term" value="C:cytoplasm"/>
    <property type="evidence" value="ECO:0007669"/>
    <property type="project" value="TreeGrafter"/>
</dbReference>
<dbReference type="AlphaFoldDB" id="A0A556TWZ5"/>
<keyword evidence="4" id="KW-0443">Lipid metabolism</keyword>
<feature type="domain" description="Sialidase" evidence="7">
    <location>
        <begin position="46"/>
        <end position="269"/>
    </location>
</feature>
<keyword evidence="5" id="KW-0119">Carbohydrate metabolism</keyword>
<dbReference type="EC" id="3.2.1.18" evidence="3"/>
<evidence type="ECO:0000256" key="2">
    <source>
        <dbReference type="ARBA" id="ARBA00009348"/>
    </source>
</evidence>
<evidence type="ECO:0000256" key="1">
    <source>
        <dbReference type="ARBA" id="ARBA00000427"/>
    </source>
</evidence>
<comment type="catalytic activity">
    <reaction evidence="1">
        <text>Hydrolysis of alpha-(2-&gt;3)-, alpha-(2-&gt;6)-, alpha-(2-&gt;8)- glycosidic linkages of terminal sialic acid residues in oligosaccharides, glycoproteins, glycolipids, colominic acid and synthetic substrates.</text>
        <dbReference type="EC" id="3.2.1.18"/>
    </reaction>
</comment>
<comment type="caution">
    <text evidence="8">The sequence shown here is derived from an EMBL/GenBank/DDBJ whole genome shotgun (WGS) entry which is preliminary data.</text>
</comment>
<dbReference type="Proteomes" id="UP000319801">
    <property type="component" value="Unassembled WGS sequence"/>
</dbReference>
<dbReference type="Gene3D" id="2.120.10.10">
    <property type="match status" value="1"/>
</dbReference>